<evidence type="ECO:0000313" key="3">
    <source>
        <dbReference type="Proteomes" id="UP000472277"/>
    </source>
</evidence>
<dbReference type="Ensembl" id="ENSSTUT00000083953.1">
    <property type="protein sequence ID" value="ENSSTUP00000078834.1"/>
    <property type="gene ID" value="ENSSTUG00000034805.1"/>
</dbReference>
<feature type="transmembrane region" description="Helical" evidence="1">
    <location>
        <begin position="58"/>
        <end position="77"/>
    </location>
</feature>
<dbReference type="Gene3D" id="3.30.428.10">
    <property type="entry name" value="HIT-like"/>
    <property type="match status" value="1"/>
</dbReference>
<keyword evidence="1" id="KW-0472">Membrane</keyword>
<accession>A0A674C5R4</accession>
<proteinExistence type="predicted"/>
<keyword evidence="1" id="KW-1133">Transmembrane helix</keyword>
<name>A0A674C5R4_SALTR</name>
<protein>
    <submittedName>
        <fullName evidence="2">Uncharacterized protein</fullName>
    </submittedName>
</protein>
<dbReference type="Proteomes" id="UP000472277">
    <property type="component" value="Chromosome 17"/>
</dbReference>
<keyword evidence="3" id="KW-1185">Reference proteome</keyword>
<reference evidence="2" key="1">
    <citation type="submission" date="2025-08" db="UniProtKB">
        <authorList>
            <consortium name="Ensembl"/>
        </authorList>
    </citation>
    <scope>IDENTIFICATION</scope>
</reference>
<evidence type="ECO:0000256" key="1">
    <source>
        <dbReference type="SAM" id="Phobius"/>
    </source>
</evidence>
<dbReference type="AlphaFoldDB" id="A0A674C5R4"/>
<evidence type="ECO:0000313" key="2">
    <source>
        <dbReference type="Ensembl" id="ENSSTUP00000078834.1"/>
    </source>
</evidence>
<organism evidence="2 3">
    <name type="scientific">Salmo trutta</name>
    <name type="common">Brown trout</name>
    <dbReference type="NCBI Taxonomy" id="8032"/>
    <lineage>
        <taxon>Eukaryota</taxon>
        <taxon>Metazoa</taxon>
        <taxon>Chordata</taxon>
        <taxon>Craniata</taxon>
        <taxon>Vertebrata</taxon>
        <taxon>Euteleostomi</taxon>
        <taxon>Actinopterygii</taxon>
        <taxon>Neopterygii</taxon>
        <taxon>Teleostei</taxon>
        <taxon>Protacanthopterygii</taxon>
        <taxon>Salmoniformes</taxon>
        <taxon>Salmonidae</taxon>
        <taxon>Salmoninae</taxon>
        <taxon>Salmo</taxon>
    </lineage>
</organism>
<dbReference type="GeneTree" id="ENSGT01060000253681"/>
<dbReference type="InterPro" id="IPR036265">
    <property type="entry name" value="HIT-like_sf"/>
</dbReference>
<dbReference type="SUPFAM" id="SSF54197">
    <property type="entry name" value="HIT-like"/>
    <property type="match status" value="1"/>
</dbReference>
<keyword evidence="1" id="KW-0812">Transmembrane</keyword>
<reference evidence="2" key="2">
    <citation type="submission" date="2025-09" db="UniProtKB">
        <authorList>
            <consortium name="Ensembl"/>
        </authorList>
    </citation>
    <scope>IDENTIFICATION</scope>
</reference>
<dbReference type="InParanoid" id="A0A674C5R4"/>
<sequence length="83" mass="9884">YRDKAAQPGGDTIFSKIIHKEIPAKILFEDTFFRCFEDNTNLKYKIYLDSFNTFLVTTRFRMCYFIVLMSSLLFYNVENSTNK</sequence>